<dbReference type="InterPro" id="IPR047928">
    <property type="entry name" value="Perm_prefix_1"/>
</dbReference>
<dbReference type="NCBIfam" id="NF038403">
    <property type="entry name" value="perm_prefix_1"/>
    <property type="match status" value="1"/>
</dbReference>
<feature type="transmembrane region" description="Helical" evidence="1">
    <location>
        <begin position="133"/>
        <end position="153"/>
    </location>
</feature>
<dbReference type="RefSeq" id="WP_164141217.1">
    <property type="nucleotide sequence ID" value="NZ_JAAGMB010000469.1"/>
</dbReference>
<evidence type="ECO:0000256" key="1">
    <source>
        <dbReference type="SAM" id="Phobius"/>
    </source>
</evidence>
<feature type="transmembrane region" description="Helical" evidence="1">
    <location>
        <begin position="174"/>
        <end position="197"/>
    </location>
</feature>
<dbReference type="Proteomes" id="UP000469545">
    <property type="component" value="Unassembled WGS sequence"/>
</dbReference>
<dbReference type="EMBL" id="JAAGMB010000469">
    <property type="protein sequence ID" value="NEB18921.1"/>
    <property type="molecule type" value="Genomic_DNA"/>
</dbReference>
<sequence>MDRLDLTDDPGPTDGPGPIDDYLRDVAVRLCGPRRWREEIVEEVRDGLAETAAACREQGMNPTAAQRTAIAEWGSARVVAGAYARAALHATGKRVGTVVLLGVPLLVATWWAVLSQRVRDPFPQPSPGVEVAANVLGVSALLTVVGALLAWVFSKGVRSLARHNSERWRYRASVTAVICMGAAMSVTLTVQIAQALVDPRSVAWPWLALPLGSSALVGTALLTEGRRLVVARRMWAAG</sequence>
<comment type="caution">
    <text evidence="2">The sequence shown here is derived from an EMBL/GenBank/DDBJ whole genome shotgun (WGS) entry which is preliminary data.</text>
</comment>
<protein>
    <submittedName>
        <fullName evidence="2">Uncharacterized protein</fullName>
    </submittedName>
</protein>
<accession>A0A6N9UM35</accession>
<evidence type="ECO:0000313" key="2">
    <source>
        <dbReference type="EMBL" id="NEB18921.1"/>
    </source>
</evidence>
<feature type="transmembrane region" description="Helical" evidence="1">
    <location>
        <begin position="95"/>
        <end position="113"/>
    </location>
</feature>
<keyword evidence="1" id="KW-0812">Transmembrane</keyword>
<evidence type="ECO:0000313" key="3">
    <source>
        <dbReference type="Proteomes" id="UP000469545"/>
    </source>
</evidence>
<keyword evidence="3" id="KW-1185">Reference proteome</keyword>
<dbReference type="AlphaFoldDB" id="A0A6N9UM35"/>
<name>A0A6N9UM35_9ACTN</name>
<reference evidence="2 3" key="1">
    <citation type="submission" date="2020-01" db="EMBL/GenBank/DDBJ databases">
        <title>Insect and environment-associated Actinomycetes.</title>
        <authorList>
            <person name="Currrie C."/>
            <person name="Chevrette M."/>
            <person name="Carlson C."/>
            <person name="Stubbendieck R."/>
            <person name="Wendt-Pienkowski E."/>
        </authorList>
    </citation>
    <scope>NUCLEOTIDE SEQUENCE [LARGE SCALE GENOMIC DNA]</scope>
    <source>
        <strain evidence="2 3">SID14172</strain>
    </source>
</reference>
<gene>
    <name evidence="2" type="ORF">G3I46_20830</name>
</gene>
<organism evidence="2 3">
    <name type="scientific">Streptomyces coelicoflavus</name>
    <dbReference type="NCBI Taxonomy" id="285562"/>
    <lineage>
        <taxon>Bacteria</taxon>
        <taxon>Bacillati</taxon>
        <taxon>Actinomycetota</taxon>
        <taxon>Actinomycetes</taxon>
        <taxon>Kitasatosporales</taxon>
        <taxon>Streptomycetaceae</taxon>
        <taxon>Streptomyces</taxon>
    </lineage>
</organism>
<keyword evidence="1" id="KW-0472">Membrane</keyword>
<feature type="transmembrane region" description="Helical" evidence="1">
    <location>
        <begin position="203"/>
        <end position="223"/>
    </location>
</feature>
<proteinExistence type="predicted"/>
<keyword evidence="1" id="KW-1133">Transmembrane helix</keyword>